<keyword evidence="6" id="KW-1185">Reference proteome</keyword>
<dbReference type="Proteomes" id="UP001159405">
    <property type="component" value="Unassembled WGS sequence"/>
</dbReference>
<feature type="domain" description="Heparan-alpha-glucosaminide N-acetyltransferase catalytic" evidence="4">
    <location>
        <begin position="220"/>
        <end position="337"/>
    </location>
</feature>
<proteinExistence type="predicted"/>
<evidence type="ECO:0000256" key="1">
    <source>
        <dbReference type="SAM" id="MobiDB-lite"/>
    </source>
</evidence>
<feature type="transmembrane region" description="Helical" evidence="2">
    <location>
        <begin position="511"/>
        <end position="533"/>
    </location>
</feature>
<dbReference type="Pfam" id="PF07786">
    <property type="entry name" value="HGSNAT_cat"/>
    <property type="match status" value="1"/>
</dbReference>
<sequence length="608" mass="68912">MALIQMIFLSVAVCLCLFGLVCNQSPSCPQKEKFSGKLKMDTALLNITSTIHQPLTVWGIDSNCYKCPLQKLKTSLFDSDFIIIKTHYSFILEIKNQNGSESLCRLEHLFGERGWYEYMVEESASQSSANVTCDLRVLKKPENSYMPLWITFAALFGLAVIWVLLTLITRKCKARCKKRSSELNEAEEEENTELKIAGNSESQAPQETEQTVQTPLVKRRLKSLDTFRGIAITLMIFVNYGGGGYYFFGHAVWNGLLVADVVFPWFIWIMGLSITLSFRSLRRRKTSKLKIAYKIVKRSIILFGLGLFTSNYGNLKFYRIPGVLQRFGVCYLFVAMMQLLLTPMNNKDTKGRWWHIFRDVYGLWKQWIFALLILAGYLAVTYAVVVPGCPKGYTGPGGIGEGFPSAFNCSGGMAGYIDRIALGNHLYRFPTIKDLYKTVRPFDPEGILGCLTSIVLVFLGVQAGHILSIHSKHKPRLIRWIIWSILLAAITVGLCGVSINEGIVPINKNLWSVSFILATGATSFFLFAICYILTDGLDWWNGAPFFYPGMNSILVYVGHLILWRHFPFSWEMDEYGGHGEKMAMSMTGTTLWCLIAYYLYRKNIFLKI</sequence>
<evidence type="ECO:0000256" key="3">
    <source>
        <dbReference type="SAM" id="SignalP"/>
    </source>
</evidence>
<feature type="signal peptide" evidence="3">
    <location>
        <begin position="1"/>
        <end position="23"/>
    </location>
</feature>
<feature type="transmembrane region" description="Helical" evidence="2">
    <location>
        <begin position="446"/>
        <end position="468"/>
    </location>
</feature>
<organism evidence="5 6">
    <name type="scientific">Porites lobata</name>
    <dbReference type="NCBI Taxonomy" id="104759"/>
    <lineage>
        <taxon>Eukaryota</taxon>
        <taxon>Metazoa</taxon>
        <taxon>Cnidaria</taxon>
        <taxon>Anthozoa</taxon>
        <taxon>Hexacorallia</taxon>
        <taxon>Scleractinia</taxon>
        <taxon>Fungiina</taxon>
        <taxon>Poritidae</taxon>
        <taxon>Porites</taxon>
    </lineage>
</organism>
<feature type="transmembrane region" description="Helical" evidence="2">
    <location>
        <begin position="254"/>
        <end position="278"/>
    </location>
</feature>
<name>A0ABN8Q657_9CNID</name>
<feature type="transmembrane region" description="Helical" evidence="2">
    <location>
        <begin position="480"/>
        <end position="499"/>
    </location>
</feature>
<evidence type="ECO:0000313" key="5">
    <source>
        <dbReference type="EMBL" id="CAH3155376.1"/>
    </source>
</evidence>
<reference evidence="5 6" key="1">
    <citation type="submission" date="2022-05" db="EMBL/GenBank/DDBJ databases">
        <authorList>
            <consortium name="Genoscope - CEA"/>
            <person name="William W."/>
        </authorList>
    </citation>
    <scope>NUCLEOTIDE SEQUENCE [LARGE SCALE GENOMIC DNA]</scope>
</reference>
<feature type="transmembrane region" description="Helical" evidence="2">
    <location>
        <begin position="363"/>
        <end position="385"/>
    </location>
</feature>
<dbReference type="PANTHER" id="PTHR31061">
    <property type="entry name" value="LD22376P"/>
    <property type="match status" value="1"/>
</dbReference>
<feature type="transmembrane region" description="Helical" evidence="2">
    <location>
        <begin position="545"/>
        <end position="562"/>
    </location>
</feature>
<feature type="transmembrane region" description="Helical" evidence="2">
    <location>
        <begin position="582"/>
        <end position="600"/>
    </location>
</feature>
<keyword evidence="2" id="KW-0472">Membrane</keyword>
<feature type="transmembrane region" description="Helical" evidence="2">
    <location>
        <begin position="323"/>
        <end position="342"/>
    </location>
</feature>
<feature type="region of interest" description="Disordered" evidence="1">
    <location>
        <begin position="187"/>
        <end position="209"/>
    </location>
</feature>
<gene>
    <name evidence="5" type="ORF">PLOB_00001520</name>
</gene>
<keyword evidence="3" id="KW-0732">Signal</keyword>
<evidence type="ECO:0000256" key="2">
    <source>
        <dbReference type="SAM" id="Phobius"/>
    </source>
</evidence>
<keyword evidence="2" id="KW-0812">Transmembrane</keyword>
<keyword evidence="2" id="KW-1133">Transmembrane helix</keyword>
<evidence type="ECO:0000259" key="4">
    <source>
        <dbReference type="Pfam" id="PF07786"/>
    </source>
</evidence>
<feature type="transmembrane region" description="Helical" evidence="2">
    <location>
        <begin position="227"/>
        <end position="248"/>
    </location>
</feature>
<evidence type="ECO:0000313" key="6">
    <source>
        <dbReference type="Proteomes" id="UP001159405"/>
    </source>
</evidence>
<feature type="transmembrane region" description="Helical" evidence="2">
    <location>
        <begin position="146"/>
        <end position="169"/>
    </location>
</feature>
<feature type="compositionally biased region" description="Polar residues" evidence="1">
    <location>
        <begin position="199"/>
        <end position="209"/>
    </location>
</feature>
<dbReference type="EMBL" id="CALNXK010000101">
    <property type="protein sequence ID" value="CAH3155376.1"/>
    <property type="molecule type" value="Genomic_DNA"/>
</dbReference>
<dbReference type="InterPro" id="IPR012429">
    <property type="entry name" value="HGSNAT_cat"/>
</dbReference>
<protein>
    <recommendedName>
        <fullName evidence="4">Heparan-alpha-glucosaminide N-acetyltransferase catalytic domain-containing protein</fullName>
    </recommendedName>
</protein>
<feature type="transmembrane region" description="Helical" evidence="2">
    <location>
        <begin position="299"/>
        <end position="317"/>
    </location>
</feature>
<feature type="chain" id="PRO_5046964904" description="Heparan-alpha-glucosaminide N-acetyltransferase catalytic domain-containing protein" evidence="3">
    <location>
        <begin position="24"/>
        <end position="608"/>
    </location>
</feature>
<accession>A0ABN8Q657</accession>
<dbReference type="PANTHER" id="PTHR31061:SF24">
    <property type="entry name" value="LD22376P"/>
    <property type="match status" value="1"/>
</dbReference>
<comment type="caution">
    <text evidence="5">The sequence shown here is derived from an EMBL/GenBank/DDBJ whole genome shotgun (WGS) entry which is preliminary data.</text>
</comment>